<dbReference type="EMBL" id="DF968086">
    <property type="protein sequence ID" value="GAP04803.1"/>
    <property type="molecule type" value="Genomic_DNA"/>
</dbReference>
<reference evidence="1" key="1">
    <citation type="journal article" date="2015" name="BMC Genomics">
        <title>Comparative genomics of Fructobacillus spp. and Leuconostoc spp. reveals niche-specific evolution of Fructobacillus spp.</title>
        <authorList>
            <person name="Endo A."/>
            <person name="Tanizawa Y."/>
            <person name="Tanaka N."/>
            <person name="Maeno S."/>
            <person name="Kumar H."/>
            <person name="Shiwa Y."/>
            <person name="Okada S."/>
            <person name="Yoshikawa H."/>
            <person name="Dicks L."/>
            <person name="Nakagawa J."/>
            <person name="Arita M."/>
        </authorList>
    </citation>
    <scope>NUCLEOTIDE SEQUENCE [LARGE SCALE GENOMIC DNA]</scope>
    <source>
        <strain evidence="1">F214-1</strain>
    </source>
</reference>
<dbReference type="RefSeq" id="WP_059394150.1">
    <property type="nucleotide sequence ID" value="NZ_DF968086.1"/>
</dbReference>
<organism evidence="1">
    <name type="scientific">Fructobacillus tropaeoli</name>
    <dbReference type="NCBI Taxonomy" id="709323"/>
    <lineage>
        <taxon>Bacteria</taxon>
        <taxon>Bacillati</taxon>
        <taxon>Bacillota</taxon>
        <taxon>Bacilli</taxon>
        <taxon>Lactobacillales</taxon>
        <taxon>Lactobacillaceae</taxon>
        <taxon>Fructobacillus</taxon>
    </lineage>
</organism>
<dbReference type="STRING" id="709323.GCA_001047135_01368"/>
<sequence length="118" mass="13546">MKKKENNQYYREMSDTYIGQIAGYFVKLLNMKEGDIVSIPVNGKIHLFTVSGKYKYRKDLKVEKIAHAVPIDTSSEVIVNLEELDFLNSTPTFKRAVQNRSTIISLDPYAEQINSLIE</sequence>
<dbReference type="AlphaFoldDB" id="A0A3F3HHS6"/>
<proteinExistence type="predicted"/>
<protein>
    <submittedName>
        <fullName evidence="1">Uncharacterized protein</fullName>
    </submittedName>
</protein>
<accession>A0A3F3HHS6</accession>
<dbReference type="Proteomes" id="UP000064514">
    <property type="component" value="Unassembled WGS sequence"/>
</dbReference>
<name>A0A3F3HHS6_9LACO</name>
<evidence type="ECO:0000313" key="1">
    <source>
        <dbReference type="EMBL" id="GAP04803.1"/>
    </source>
</evidence>
<gene>
    <name evidence="1" type="ORF">FTRO_0090040</name>
</gene>